<comment type="caution">
    <text evidence="1">The sequence shown here is derived from an EMBL/GenBank/DDBJ whole genome shotgun (WGS) entry which is preliminary data.</text>
</comment>
<keyword evidence="1" id="KW-0489">Methyltransferase</keyword>
<evidence type="ECO:0000313" key="1">
    <source>
        <dbReference type="EMBL" id="PQM45486.1"/>
    </source>
</evidence>
<organism evidence="1 2">
    <name type="scientific">Mycobacterium talmoniae</name>
    <dbReference type="NCBI Taxonomy" id="1858794"/>
    <lineage>
        <taxon>Bacteria</taxon>
        <taxon>Bacillati</taxon>
        <taxon>Actinomycetota</taxon>
        <taxon>Actinomycetes</taxon>
        <taxon>Mycobacteriales</taxon>
        <taxon>Mycobacteriaceae</taxon>
        <taxon>Mycobacterium</taxon>
    </lineage>
</organism>
<dbReference type="InterPro" id="IPR029063">
    <property type="entry name" value="SAM-dependent_MTases_sf"/>
</dbReference>
<dbReference type="EMBL" id="PPEA01000638">
    <property type="protein sequence ID" value="PQM45486.1"/>
    <property type="molecule type" value="Genomic_DNA"/>
</dbReference>
<name>A0A2S8BFS4_9MYCO</name>
<dbReference type="Proteomes" id="UP000238296">
    <property type="component" value="Unassembled WGS sequence"/>
</dbReference>
<sequence length="66" mass="7529">MDFSALTYPRDARAEPAAWLAEHGWTVEQVTTSPQLQTRYGRTPLDVDVQVDRVLHSEYITAVRRG</sequence>
<gene>
    <name evidence="1" type="ORF">C1Y40_04361</name>
</gene>
<proteinExistence type="predicted"/>
<dbReference type="EC" id="2.1.1.-" evidence="1"/>
<reference evidence="1 2" key="1">
    <citation type="journal article" date="2017" name="Int. J. Syst. Evol. Microbiol.">
        <title>Mycobacterium talmoniae sp. nov., a slowly growing mycobacterium isolated from human respiratory samples.</title>
        <authorList>
            <person name="Davidson R.M."/>
            <person name="DeGroote M.A."/>
            <person name="Marola J.L."/>
            <person name="Buss S."/>
            <person name="Jones V."/>
            <person name="McNeil M.R."/>
            <person name="Freifeld A.G."/>
            <person name="Elaine Epperson L."/>
            <person name="Hasan N.A."/>
            <person name="Jackson M."/>
            <person name="Iwen P.C."/>
            <person name="Salfinger M."/>
            <person name="Strong M."/>
        </authorList>
    </citation>
    <scope>NUCLEOTIDE SEQUENCE [LARGE SCALE GENOMIC DNA]</scope>
    <source>
        <strain evidence="1 2">ATCC BAA-2683</strain>
    </source>
</reference>
<keyword evidence="1" id="KW-0808">Transferase</keyword>
<evidence type="ECO:0000313" key="2">
    <source>
        <dbReference type="Proteomes" id="UP000238296"/>
    </source>
</evidence>
<dbReference type="GO" id="GO:0008168">
    <property type="term" value="F:methyltransferase activity"/>
    <property type="evidence" value="ECO:0007669"/>
    <property type="project" value="UniProtKB-KW"/>
</dbReference>
<dbReference type="Gene3D" id="3.40.50.150">
    <property type="entry name" value="Vaccinia Virus protein VP39"/>
    <property type="match status" value="1"/>
</dbReference>
<accession>A0A2S8BFS4</accession>
<dbReference type="GO" id="GO:0032259">
    <property type="term" value="P:methylation"/>
    <property type="evidence" value="ECO:0007669"/>
    <property type="project" value="UniProtKB-KW"/>
</dbReference>
<dbReference type="AlphaFoldDB" id="A0A2S8BFS4"/>
<protein>
    <submittedName>
        <fullName evidence="1">S-adenosyl-L-methionine-dependent methyltransferase</fullName>
        <ecNumber evidence="1">2.1.1.-</ecNumber>
    </submittedName>
</protein>